<dbReference type="AlphaFoldDB" id="A0A0W0EV51"/>
<evidence type="ECO:0000313" key="4">
    <source>
        <dbReference type="EMBL" id="KTB27945.1"/>
    </source>
</evidence>
<evidence type="ECO:0000256" key="2">
    <source>
        <dbReference type="ARBA" id="ARBA00023445"/>
    </source>
</evidence>
<accession>A0A0W0EV51</accession>
<dbReference type="PANTHER" id="PTHR10366">
    <property type="entry name" value="NAD DEPENDENT EPIMERASE/DEHYDRATASE"/>
    <property type="match status" value="1"/>
</dbReference>
<dbReference type="GO" id="GO:0005783">
    <property type="term" value="C:endoplasmic reticulum"/>
    <property type="evidence" value="ECO:0007669"/>
    <property type="project" value="TreeGrafter"/>
</dbReference>
<proteinExistence type="inferred from homology"/>
<organism evidence="4 5">
    <name type="scientific">Moniliophthora roreri</name>
    <name type="common">Frosty pod rot fungus</name>
    <name type="synonym">Monilia roreri</name>
    <dbReference type="NCBI Taxonomy" id="221103"/>
    <lineage>
        <taxon>Eukaryota</taxon>
        <taxon>Fungi</taxon>
        <taxon>Dikarya</taxon>
        <taxon>Basidiomycota</taxon>
        <taxon>Agaricomycotina</taxon>
        <taxon>Agaricomycetes</taxon>
        <taxon>Agaricomycetidae</taxon>
        <taxon>Agaricales</taxon>
        <taxon>Marasmiineae</taxon>
        <taxon>Marasmiaceae</taxon>
        <taxon>Moniliophthora</taxon>
    </lineage>
</organism>
<evidence type="ECO:0000313" key="5">
    <source>
        <dbReference type="Proteomes" id="UP000054988"/>
    </source>
</evidence>
<dbReference type="GO" id="GO:0000252">
    <property type="term" value="F:3-beta-hydroxysteroid dehydrogenase [NAD(P)+]/C4-decarboxylase activity"/>
    <property type="evidence" value="ECO:0007669"/>
    <property type="project" value="TreeGrafter"/>
</dbReference>
<name>A0A0W0EV51_MONRR</name>
<comment type="similarity">
    <text evidence="2">Belongs to the NAD(P)-dependent epimerase/dehydratase family. Dihydroflavonol-4-reductase subfamily.</text>
</comment>
<keyword evidence="1" id="KW-0560">Oxidoreductase</keyword>
<dbReference type="InterPro" id="IPR050425">
    <property type="entry name" value="NAD(P)_dehydrat-like"/>
</dbReference>
<dbReference type="Gene3D" id="3.40.50.720">
    <property type="entry name" value="NAD(P)-binding Rossmann-like Domain"/>
    <property type="match status" value="1"/>
</dbReference>
<evidence type="ECO:0000256" key="1">
    <source>
        <dbReference type="ARBA" id="ARBA00023002"/>
    </source>
</evidence>
<protein>
    <recommendedName>
        <fullName evidence="3">3-beta hydroxysteroid dehydrogenase/isomerase domain-containing protein</fullName>
    </recommendedName>
</protein>
<reference evidence="4 5" key="1">
    <citation type="submission" date="2015-12" db="EMBL/GenBank/DDBJ databases">
        <title>Draft genome sequence of Moniliophthora roreri, the causal agent of frosty pod rot of cacao.</title>
        <authorList>
            <person name="Aime M.C."/>
            <person name="Diaz-Valderrama J.R."/>
            <person name="Kijpornyongpan T."/>
            <person name="Phillips-Mora W."/>
        </authorList>
    </citation>
    <scope>NUCLEOTIDE SEQUENCE [LARGE SCALE GENOMIC DNA]</scope>
    <source>
        <strain evidence="4 5">MCA 2952</strain>
    </source>
</reference>
<dbReference type="InterPro" id="IPR036291">
    <property type="entry name" value="NAD(P)-bd_dom_sf"/>
</dbReference>
<dbReference type="SUPFAM" id="SSF51735">
    <property type="entry name" value="NAD(P)-binding Rossmann-fold domains"/>
    <property type="match status" value="1"/>
</dbReference>
<dbReference type="GO" id="GO:0006696">
    <property type="term" value="P:ergosterol biosynthetic process"/>
    <property type="evidence" value="ECO:0007669"/>
    <property type="project" value="TreeGrafter"/>
</dbReference>
<comment type="caution">
    <text evidence="4">The sequence shown here is derived from an EMBL/GenBank/DDBJ whole genome shotgun (WGS) entry which is preliminary data.</text>
</comment>
<dbReference type="Pfam" id="PF01073">
    <property type="entry name" value="3Beta_HSD"/>
    <property type="match status" value="1"/>
</dbReference>
<dbReference type="InterPro" id="IPR002225">
    <property type="entry name" value="3Beta_OHSteriod_DH/Estase"/>
</dbReference>
<sequence length="184" mass="19554">MPSTKDIYLVIGGSGFVGRHIVQQLLDRGDTVSVLDIVQRYHDVPFYSADISDQEQVASALRRSGATCIIHTASPPAGLSDPALYWKVNVDGTKAVIAAAVECAVKKLVFTSSAGVVFAGSDLIDVDERLPPPERPMDAYNESKAKAEEAVIAANGKNGLLTVALRPAGIFGHVAFIHEDSSLH</sequence>
<dbReference type="EMBL" id="LATX01002510">
    <property type="protein sequence ID" value="KTB27945.1"/>
    <property type="molecule type" value="Genomic_DNA"/>
</dbReference>
<dbReference type="eggNOG" id="KOG1430">
    <property type="taxonomic scope" value="Eukaryota"/>
</dbReference>
<feature type="domain" description="3-beta hydroxysteroid dehydrogenase/isomerase" evidence="3">
    <location>
        <begin position="9"/>
        <end position="174"/>
    </location>
</feature>
<evidence type="ECO:0000259" key="3">
    <source>
        <dbReference type="Pfam" id="PF01073"/>
    </source>
</evidence>
<dbReference type="Proteomes" id="UP000054988">
    <property type="component" value="Unassembled WGS sequence"/>
</dbReference>
<gene>
    <name evidence="4" type="ORF">WG66_19450</name>
</gene>
<dbReference type="PANTHER" id="PTHR10366:SF564">
    <property type="entry name" value="STEROL-4-ALPHA-CARBOXYLATE 3-DEHYDROGENASE, DECARBOXYLATING"/>
    <property type="match status" value="1"/>
</dbReference>